<feature type="non-terminal residue" evidence="2">
    <location>
        <position position="1"/>
    </location>
</feature>
<feature type="region of interest" description="Disordered" evidence="1">
    <location>
        <begin position="1"/>
        <end position="26"/>
    </location>
</feature>
<evidence type="ECO:0000313" key="3">
    <source>
        <dbReference type="Proteomes" id="UP000198211"/>
    </source>
</evidence>
<evidence type="ECO:0000313" key="2">
    <source>
        <dbReference type="EMBL" id="OWZ04416.1"/>
    </source>
</evidence>
<dbReference type="AlphaFoldDB" id="A0A225VFJ4"/>
<name>A0A225VFJ4_9STRA</name>
<gene>
    <name evidence="2" type="ORF">PHMEG_00023688</name>
</gene>
<organism evidence="2 3">
    <name type="scientific">Phytophthora megakarya</name>
    <dbReference type="NCBI Taxonomy" id="4795"/>
    <lineage>
        <taxon>Eukaryota</taxon>
        <taxon>Sar</taxon>
        <taxon>Stramenopiles</taxon>
        <taxon>Oomycota</taxon>
        <taxon>Peronosporomycetes</taxon>
        <taxon>Peronosporales</taxon>
        <taxon>Peronosporaceae</taxon>
        <taxon>Phytophthora</taxon>
    </lineage>
</organism>
<proteinExistence type="predicted"/>
<protein>
    <submittedName>
        <fullName evidence="2">Uncharacterized protein</fullName>
    </submittedName>
</protein>
<comment type="caution">
    <text evidence="2">The sequence shown here is derived from an EMBL/GenBank/DDBJ whole genome shotgun (WGS) entry which is preliminary data.</text>
</comment>
<accession>A0A225VFJ4</accession>
<evidence type="ECO:0000256" key="1">
    <source>
        <dbReference type="SAM" id="MobiDB-lite"/>
    </source>
</evidence>
<feature type="compositionally biased region" description="Basic and acidic residues" evidence="1">
    <location>
        <begin position="1"/>
        <end position="21"/>
    </location>
</feature>
<sequence>LGRTCQRHEREQLQSRLDSREAPPTATNFLAKTQQCMTRWTTPHDNAMQVIWRLWATGTLVII</sequence>
<reference evidence="3" key="1">
    <citation type="submission" date="2017-03" db="EMBL/GenBank/DDBJ databases">
        <title>Phytopthora megakarya and P. palmivora, two closely related causual agents of cacao black pod achieved similar genome size and gene model numbers by different mechanisms.</title>
        <authorList>
            <person name="Ali S."/>
            <person name="Shao J."/>
            <person name="Larry D.J."/>
            <person name="Kronmiller B."/>
            <person name="Shen D."/>
            <person name="Strem M.D."/>
            <person name="Melnick R.L."/>
            <person name="Guiltinan M.J."/>
            <person name="Tyler B.M."/>
            <person name="Meinhardt L.W."/>
            <person name="Bailey B.A."/>
        </authorList>
    </citation>
    <scope>NUCLEOTIDE SEQUENCE [LARGE SCALE GENOMIC DNA]</scope>
    <source>
        <strain evidence="3">zdho120</strain>
    </source>
</reference>
<keyword evidence="3" id="KW-1185">Reference proteome</keyword>
<dbReference type="EMBL" id="NBNE01004980">
    <property type="protein sequence ID" value="OWZ04416.1"/>
    <property type="molecule type" value="Genomic_DNA"/>
</dbReference>
<dbReference type="Proteomes" id="UP000198211">
    <property type="component" value="Unassembled WGS sequence"/>
</dbReference>